<dbReference type="SUPFAM" id="SSF52540">
    <property type="entry name" value="P-loop containing nucleoside triphosphate hydrolases"/>
    <property type="match status" value="1"/>
</dbReference>
<dbReference type="CDD" id="cd18544">
    <property type="entry name" value="ABC_6TM_TmrA_like"/>
    <property type="match status" value="1"/>
</dbReference>
<keyword evidence="13" id="KW-1185">Reference proteome</keyword>
<feature type="domain" description="ABC transmembrane type-1" evidence="11">
    <location>
        <begin position="22"/>
        <end position="306"/>
    </location>
</feature>
<evidence type="ECO:0000256" key="7">
    <source>
        <dbReference type="ARBA" id="ARBA00022989"/>
    </source>
</evidence>
<evidence type="ECO:0000256" key="2">
    <source>
        <dbReference type="ARBA" id="ARBA00022448"/>
    </source>
</evidence>
<evidence type="ECO:0000313" key="12">
    <source>
        <dbReference type="EMBL" id="CZF77593.1"/>
    </source>
</evidence>
<feature type="transmembrane region" description="Helical" evidence="9">
    <location>
        <begin position="163"/>
        <end position="181"/>
    </location>
</feature>
<dbReference type="Gene3D" id="1.20.1560.10">
    <property type="entry name" value="ABC transporter type 1, transmembrane domain"/>
    <property type="match status" value="1"/>
</dbReference>
<evidence type="ECO:0000256" key="9">
    <source>
        <dbReference type="SAM" id="Phobius"/>
    </source>
</evidence>
<keyword evidence="2" id="KW-0813">Transport</keyword>
<dbReference type="PROSITE" id="PS50893">
    <property type="entry name" value="ABC_TRANSPORTER_2"/>
    <property type="match status" value="1"/>
</dbReference>
<gene>
    <name evidence="12" type="primary">mdlB</name>
    <name evidence="12" type="ORF">GCE9029_00301</name>
</gene>
<dbReference type="SMART" id="SM00382">
    <property type="entry name" value="AAA"/>
    <property type="match status" value="1"/>
</dbReference>
<proteinExistence type="predicted"/>
<dbReference type="GO" id="GO:0015421">
    <property type="term" value="F:ABC-type oligopeptide transporter activity"/>
    <property type="evidence" value="ECO:0007669"/>
    <property type="project" value="TreeGrafter"/>
</dbReference>
<dbReference type="PANTHER" id="PTHR43394">
    <property type="entry name" value="ATP-DEPENDENT PERMEASE MDL1, MITOCHONDRIAL"/>
    <property type="match status" value="1"/>
</dbReference>
<evidence type="ECO:0000259" key="10">
    <source>
        <dbReference type="PROSITE" id="PS50893"/>
    </source>
</evidence>
<dbReference type="InterPro" id="IPR036640">
    <property type="entry name" value="ABC1_TM_sf"/>
</dbReference>
<dbReference type="GO" id="GO:0016887">
    <property type="term" value="F:ATP hydrolysis activity"/>
    <property type="evidence" value="ECO:0007669"/>
    <property type="project" value="InterPro"/>
</dbReference>
<dbReference type="PROSITE" id="PS00211">
    <property type="entry name" value="ABC_TRANSPORTER_1"/>
    <property type="match status" value="1"/>
</dbReference>
<dbReference type="AlphaFoldDB" id="A0A128ESQ9"/>
<keyword evidence="5" id="KW-0547">Nucleotide-binding</keyword>
<dbReference type="GO" id="GO:0005524">
    <property type="term" value="F:ATP binding"/>
    <property type="evidence" value="ECO:0007669"/>
    <property type="project" value="UniProtKB-KW"/>
</dbReference>
<evidence type="ECO:0000259" key="11">
    <source>
        <dbReference type="PROSITE" id="PS50929"/>
    </source>
</evidence>
<feature type="domain" description="ABC transporter" evidence="10">
    <location>
        <begin position="337"/>
        <end position="570"/>
    </location>
</feature>
<dbReference type="InterPro" id="IPR003439">
    <property type="entry name" value="ABC_transporter-like_ATP-bd"/>
</dbReference>
<dbReference type="STRING" id="1796497.GCE9029_00301"/>
<accession>A0A128ESQ9</accession>
<dbReference type="GO" id="GO:0005886">
    <property type="term" value="C:plasma membrane"/>
    <property type="evidence" value="ECO:0007669"/>
    <property type="project" value="UniProtKB-SubCell"/>
</dbReference>
<feature type="transmembrane region" description="Helical" evidence="9">
    <location>
        <begin position="134"/>
        <end position="157"/>
    </location>
</feature>
<evidence type="ECO:0000256" key="1">
    <source>
        <dbReference type="ARBA" id="ARBA00004651"/>
    </source>
</evidence>
<dbReference type="Gene3D" id="3.40.50.300">
    <property type="entry name" value="P-loop containing nucleotide triphosphate hydrolases"/>
    <property type="match status" value="1"/>
</dbReference>
<dbReference type="InterPro" id="IPR003593">
    <property type="entry name" value="AAA+_ATPase"/>
</dbReference>
<keyword evidence="12" id="KW-0378">Hydrolase</keyword>
<feature type="transmembrane region" description="Helical" evidence="9">
    <location>
        <begin position="21"/>
        <end position="46"/>
    </location>
</feature>
<dbReference type="PROSITE" id="PS50929">
    <property type="entry name" value="ABC_TM1F"/>
    <property type="match status" value="1"/>
</dbReference>
<dbReference type="Pfam" id="PF00005">
    <property type="entry name" value="ABC_tran"/>
    <property type="match status" value="1"/>
</dbReference>
<keyword evidence="6 12" id="KW-0067">ATP-binding</keyword>
<keyword evidence="7 9" id="KW-1133">Transmembrane helix</keyword>
<organism evidence="12 13">
    <name type="scientific">Grimontia celer</name>
    <dbReference type="NCBI Taxonomy" id="1796497"/>
    <lineage>
        <taxon>Bacteria</taxon>
        <taxon>Pseudomonadati</taxon>
        <taxon>Pseudomonadota</taxon>
        <taxon>Gammaproteobacteria</taxon>
        <taxon>Vibrionales</taxon>
        <taxon>Vibrionaceae</taxon>
        <taxon>Grimontia</taxon>
    </lineage>
</organism>
<dbReference type="InterPro" id="IPR027417">
    <property type="entry name" value="P-loop_NTPase"/>
</dbReference>
<evidence type="ECO:0000256" key="8">
    <source>
        <dbReference type="ARBA" id="ARBA00023136"/>
    </source>
</evidence>
<evidence type="ECO:0000256" key="4">
    <source>
        <dbReference type="ARBA" id="ARBA00022692"/>
    </source>
</evidence>
<dbReference type="InterPro" id="IPR017871">
    <property type="entry name" value="ABC_transporter-like_CS"/>
</dbReference>
<dbReference type="FunFam" id="3.40.50.300:FF:000221">
    <property type="entry name" value="Multidrug ABC transporter ATP-binding protein"/>
    <property type="match status" value="1"/>
</dbReference>
<keyword evidence="3" id="KW-1003">Cell membrane</keyword>
<reference evidence="13" key="1">
    <citation type="submission" date="2016-02" db="EMBL/GenBank/DDBJ databases">
        <authorList>
            <person name="Rodrigo-Torres Lidia"/>
            <person name="Arahal R.David."/>
        </authorList>
    </citation>
    <scope>NUCLEOTIDE SEQUENCE [LARGE SCALE GENOMIC DNA]</scope>
    <source>
        <strain evidence="13">CECT 9029</strain>
    </source>
</reference>
<dbReference type="OrthoDB" id="9806127at2"/>
<keyword evidence="4 9" id="KW-0812">Transmembrane</keyword>
<dbReference type="PANTHER" id="PTHR43394:SF1">
    <property type="entry name" value="ATP-BINDING CASSETTE SUB-FAMILY B MEMBER 10, MITOCHONDRIAL"/>
    <property type="match status" value="1"/>
</dbReference>
<evidence type="ECO:0000256" key="3">
    <source>
        <dbReference type="ARBA" id="ARBA00022475"/>
    </source>
</evidence>
<feature type="transmembrane region" description="Helical" evidence="9">
    <location>
        <begin position="58"/>
        <end position="81"/>
    </location>
</feature>
<dbReference type="EC" id="3.6.3.44" evidence="12"/>
<evidence type="ECO:0000313" key="13">
    <source>
        <dbReference type="Proteomes" id="UP000071641"/>
    </source>
</evidence>
<keyword evidence="8 9" id="KW-0472">Membrane</keyword>
<dbReference type="SUPFAM" id="SSF90123">
    <property type="entry name" value="ABC transporter transmembrane region"/>
    <property type="match status" value="1"/>
</dbReference>
<name>A0A128ESQ9_9GAMM</name>
<dbReference type="RefSeq" id="WP_062660724.1">
    <property type="nucleotide sequence ID" value="NZ_FIZX01000001.1"/>
</dbReference>
<comment type="subcellular location">
    <subcellularLocation>
        <location evidence="1">Cell membrane</location>
        <topology evidence="1">Multi-pass membrane protein</topology>
    </subcellularLocation>
</comment>
<evidence type="ECO:0000256" key="6">
    <source>
        <dbReference type="ARBA" id="ARBA00022840"/>
    </source>
</evidence>
<protein>
    <submittedName>
        <fullName evidence="12">Multidrug resistance-like ATP-binding protein MdlB</fullName>
        <ecNumber evidence="12">3.6.3.44</ecNumber>
    </submittedName>
</protein>
<dbReference type="InterPro" id="IPR039421">
    <property type="entry name" value="Type_1_exporter"/>
</dbReference>
<dbReference type="Proteomes" id="UP000071641">
    <property type="component" value="Unassembled WGS sequence"/>
</dbReference>
<feature type="transmembrane region" description="Helical" evidence="9">
    <location>
        <begin position="246"/>
        <end position="268"/>
    </location>
</feature>
<dbReference type="EMBL" id="FIZX01000001">
    <property type="protein sequence ID" value="CZF77593.1"/>
    <property type="molecule type" value="Genomic_DNA"/>
</dbReference>
<evidence type="ECO:0000256" key="5">
    <source>
        <dbReference type="ARBA" id="ARBA00022741"/>
    </source>
</evidence>
<sequence>MSKRETLKRLLSYLLNDKAGFAVAAIFLLFAVVADVSGPWLIRIFLDDYVAQDYYPPNVLWGLALAYIAVTVLSGLLHYAYGIRFSRIAIEIVQTIRKRVYASIINQPLSAFDYVPAGKLVSRVTNDTESLKELYVQVVASFLQATALIIAMLTAMYLLSPTLTVVVAILIPSVVLVMYYYQRRSSPAYRDSRDLLTDINSVMSESIQGMSLIQLMGQEQRFSERFADLTEQHFNTEVRIVKINGIYLRPLIDLMSGVALISLAALFGWHGNELIGVGVLYAFISYLGRVTEPLIELMQRLSLLQQAIMAGERLFELMDAKQHVYGDDDRAIESGTIDIEGLNFSYDSKTQVLTDVNVSVKEGGFLALVGHTGSGKSTLASLLMGFYPVQKGALKLGGRELSTLTQNALRSGIAMVQQDPHVLSDTFRANVSLGRDISDEAIWQALEQVDLADYVKQLPSGLDTAIGTGDITLSAGQKQLLALARVLVDKPRILILDEATANIDSGTEERVQQALAALRNTMTIVVIAHRLSTIADADNILVLHRGHVEEQGNHQQLLANKGRYWQMYELQQTRAHLEELEQIACGETETHEGIA</sequence>
<dbReference type="InterPro" id="IPR011527">
    <property type="entry name" value="ABC1_TM_dom"/>
</dbReference>
<dbReference type="Pfam" id="PF00664">
    <property type="entry name" value="ABC_membrane"/>
    <property type="match status" value="1"/>
</dbReference>